<proteinExistence type="predicted"/>
<dbReference type="Proteomes" id="UP000006727">
    <property type="component" value="Chromosome 18"/>
</dbReference>
<evidence type="ECO:0000313" key="2">
    <source>
        <dbReference type="EnsemblPlants" id="PAC:32982377.CDS.1"/>
    </source>
</evidence>
<reference evidence="2" key="3">
    <citation type="submission" date="2020-12" db="UniProtKB">
        <authorList>
            <consortium name="EnsemblPlants"/>
        </authorList>
    </citation>
    <scope>IDENTIFICATION</scope>
</reference>
<dbReference type="FunCoup" id="A0A2K1J0R1">
    <property type="interactions" value="71"/>
</dbReference>
<gene>
    <name evidence="1" type="ORF">PHYPA_023010</name>
</gene>
<dbReference type="InParanoid" id="A0A2K1J0R1"/>
<reference evidence="1 3" key="1">
    <citation type="journal article" date="2008" name="Science">
        <title>The Physcomitrella genome reveals evolutionary insights into the conquest of land by plants.</title>
        <authorList>
            <person name="Rensing S."/>
            <person name="Lang D."/>
            <person name="Zimmer A."/>
            <person name="Terry A."/>
            <person name="Salamov A."/>
            <person name="Shapiro H."/>
            <person name="Nishiyama T."/>
            <person name="Perroud P.-F."/>
            <person name="Lindquist E."/>
            <person name="Kamisugi Y."/>
            <person name="Tanahashi T."/>
            <person name="Sakakibara K."/>
            <person name="Fujita T."/>
            <person name="Oishi K."/>
            <person name="Shin-I T."/>
            <person name="Kuroki Y."/>
            <person name="Toyoda A."/>
            <person name="Suzuki Y."/>
            <person name="Hashimoto A."/>
            <person name="Yamaguchi K."/>
            <person name="Sugano A."/>
            <person name="Kohara Y."/>
            <person name="Fujiyama A."/>
            <person name="Anterola A."/>
            <person name="Aoki S."/>
            <person name="Ashton N."/>
            <person name="Barbazuk W.B."/>
            <person name="Barker E."/>
            <person name="Bennetzen J."/>
            <person name="Bezanilla M."/>
            <person name="Blankenship R."/>
            <person name="Cho S.H."/>
            <person name="Dutcher S."/>
            <person name="Estelle M."/>
            <person name="Fawcett J.A."/>
            <person name="Gundlach H."/>
            <person name="Hanada K."/>
            <person name="Heyl A."/>
            <person name="Hicks K.A."/>
            <person name="Hugh J."/>
            <person name="Lohr M."/>
            <person name="Mayer K."/>
            <person name="Melkozernov A."/>
            <person name="Murata T."/>
            <person name="Nelson D."/>
            <person name="Pils B."/>
            <person name="Prigge M."/>
            <person name="Reiss B."/>
            <person name="Renner T."/>
            <person name="Rombauts S."/>
            <person name="Rushton P."/>
            <person name="Sanderfoot A."/>
            <person name="Schween G."/>
            <person name="Shiu S.-H."/>
            <person name="Stueber K."/>
            <person name="Theodoulou F.L."/>
            <person name="Tu H."/>
            <person name="Van de Peer Y."/>
            <person name="Verrier P.J."/>
            <person name="Waters E."/>
            <person name="Wood A."/>
            <person name="Yang L."/>
            <person name="Cove D."/>
            <person name="Cuming A."/>
            <person name="Hasebe M."/>
            <person name="Lucas S."/>
            <person name="Mishler D.B."/>
            <person name="Reski R."/>
            <person name="Grigoriev I."/>
            <person name="Quatrano R.S."/>
            <person name="Boore J.L."/>
        </authorList>
    </citation>
    <scope>NUCLEOTIDE SEQUENCE [LARGE SCALE GENOMIC DNA]</scope>
    <source>
        <strain evidence="2 3">cv. Gransden 2004</strain>
    </source>
</reference>
<reference evidence="1 3" key="2">
    <citation type="journal article" date="2018" name="Plant J.">
        <title>The Physcomitrella patens chromosome-scale assembly reveals moss genome structure and evolution.</title>
        <authorList>
            <person name="Lang D."/>
            <person name="Ullrich K.K."/>
            <person name="Murat F."/>
            <person name="Fuchs J."/>
            <person name="Jenkins J."/>
            <person name="Haas F.B."/>
            <person name="Piednoel M."/>
            <person name="Gundlach H."/>
            <person name="Van Bel M."/>
            <person name="Meyberg R."/>
            <person name="Vives C."/>
            <person name="Morata J."/>
            <person name="Symeonidi A."/>
            <person name="Hiss M."/>
            <person name="Muchero W."/>
            <person name="Kamisugi Y."/>
            <person name="Saleh O."/>
            <person name="Blanc G."/>
            <person name="Decker E.L."/>
            <person name="van Gessel N."/>
            <person name="Grimwood J."/>
            <person name="Hayes R.D."/>
            <person name="Graham S.W."/>
            <person name="Gunter L.E."/>
            <person name="McDaniel S.F."/>
            <person name="Hoernstein S.N.W."/>
            <person name="Larsson A."/>
            <person name="Li F.W."/>
            <person name="Perroud P.F."/>
            <person name="Phillips J."/>
            <person name="Ranjan P."/>
            <person name="Rokshar D.S."/>
            <person name="Rothfels C.J."/>
            <person name="Schneider L."/>
            <person name="Shu S."/>
            <person name="Stevenson D.W."/>
            <person name="Thummler F."/>
            <person name="Tillich M."/>
            <person name="Villarreal Aguilar J.C."/>
            <person name="Widiez T."/>
            <person name="Wong G.K."/>
            <person name="Wymore A."/>
            <person name="Zhang Y."/>
            <person name="Zimmer A.D."/>
            <person name="Quatrano R.S."/>
            <person name="Mayer K.F.X."/>
            <person name="Goodstein D."/>
            <person name="Casacuberta J.M."/>
            <person name="Vandepoele K."/>
            <person name="Reski R."/>
            <person name="Cuming A.C."/>
            <person name="Tuskan G.A."/>
            <person name="Maumus F."/>
            <person name="Salse J."/>
            <person name="Schmutz J."/>
            <person name="Rensing S.A."/>
        </authorList>
    </citation>
    <scope>NUCLEOTIDE SEQUENCE [LARGE SCALE GENOMIC DNA]</scope>
    <source>
        <strain evidence="2 3">cv. Gransden 2004</strain>
    </source>
</reference>
<name>A0A2K1J0R1_PHYPA</name>
<evidence type="ECO:0000313" key="1">
    <source>
        <dbReference type="EMBL" id="PNR35111.1"/>
    </source>
</evidence>
<sequence length="100" mass="10609">MDSEAVSCCSPDVSEKTMGFCSDASEWCADRELGSGDSMCGRTREEDESTSDCWKDTKSSSTVMVVSGCHSCSMFVMLCSSSPACPSCGVCVQSDRSGIR</sequence>
<dbReference type="EnsemblPlants" id="Pp3c18_11740V3.1">
    <property type="protein sequence ID" value="PAC:32982377.CDS.1"/>
    <property type="gene ID" value="Pp3c18_11740"/>
</dbReference>
<organism evidence="1">
    <name type="scientific">Physcomitrium patens</name>
    <name type="common">Spreading-leaved earth moss</name>
    <name type="synonym">Physcomitrella patens</name>
    <dbReference type="NCBI Taxonomy" id="3218"/>
    <lineage>
        <taxon>Eukaryota</taxon>
        <taxon>Viridiplantae</taxon>
        <taxon>Streptophyta</taxon>
        <taxon>Embryophyta</taxon>
        <taxon>Bryophyta</taxon>
        <taxon>Bryophytina</taxon>
        <taxon>Bryopsida</taxon>
        <taxon>Funariidae</taxon>
        <taxon>Funariales</taxon>
        <taxon>Funariaceae</taxon>
        <taxon>Physcomitrium</taxon>
    </lineage>
</organism>
<evidence type="ECO:0000313" key="3">
    <source>
        <dbReference type="Proteomes" id="UP000006727"/>
    </source>
</evidence>
<dbReference type="AlphaFoldDB" id="A0A2K1J0R1"/>
<accession>A0A2K1J0R1</accession>
<dbReference type="Gramene" id="Pp3c18_11740V3.1">
    <property type="protein sequence ID" value="PAC:32982377.CDS.1"/>
    <property type="gene ID" value="Pp3c18_11740"/>
</dbReference>
<dbReference type="EMBL" id="ABEU02000018">
    <property type="protein sequence ID" value="PNR35111.1"/>
    <property type="molecule type" value="Genomic_DNA"/>
</dbReference>
<keyword evidence="3" id="KW-1185">Reference proteome</keyword>
<protein>
    <submittedName>
        <fullName evidence="1 2">Uncharacterized protein</fullName>
    </submittedName>
</protein>